<accession>A0A317CDC1</accession>
<organism evidence="2 3">
    <name type="scientific">Leucothrix arctica</name>
    <dbReference type="NCBI Taxonomy" id="1481894"/>
    <lineage>
        <taxon>Bacteria</taxon>
        <taxon>Pseudomonadati</taxon>
        <taxon>Pseudomonadota</taxon>
        <taxon>Gammaproteobacteria</taxon>
        <taxon>Thiotrichales</taxon>
        <taxon>Thiotrichaceae</taxon>
        <taxon>Leucothrix</taxon>
    </lineage>
</organism>
<sequence>MKIKHLMIATVLFSMPLLPLTVTAEDVLPVAHSHDKGKRKHTHFLPVTEASEAHTHTGHKVLTGDDPKAGTMPIINKNIMSYDRIIGSYIKYETQGGITLLQITFSSTNQESEAVATGVAEVPLEGCSTHDEKRKLYLAYDGFDDGNWYDLNTEGVVPPIPAAFAAHICQLTEQSTSE</sequence>
<reference evidence="2 3" key="1">
    <citation type="submission" date="2018-05" db="EMBL/GenBank/DDBJ databases">
        <title>Leucothrix arctica sp. nov., isolated from Arctic seawater.</title>
        <authorList>
            <person name="Choi A."/>
            <person name="Baek K."/>
        </authorList>
    </citation>
    <scope>NUCLEOTIDE SEQUENCE [LARGE SCALE GENOMIC DNA]</scope>
    <source>
        <strain evidence="2 3">IMCC9719</strain>
    </source>
</reference>
<proteinExistence type="predicted"/>
<name>A0A317CDC1_9GAMM</name>
<gene>
    <name evidence="2" type="ORF">DKT75_09075</name>
</gene>
<protein>
    <submittedName>
        <fullName evidence="2">Uncharacterized protein</fullName>
    </submittedName>
</protein>
<feature type="chain" id="PRO_5016337348" evidence="1">
    <location>
        <begin position="25"/>
        <end position="178"/>
    </location>
</feature>
<dbReference type="Proteomes" id="UP000245506">
    <property type="component" value="Unassembled WGS sequence"/>
</dbReference>
<comment type="caution">
    <text evidence="2">The sequence shown here is derived from an EMBL/GenBank/DDBJ whole genome shotgun (WGS) entry which is preliminary data.</text>
</comment>
<keyword evidence="3" id="KW-1185">Reference proteome</keyword>
<keyword evidence="1" id="KW-0732">Signal</keyword>
<evidence type="ECO:0000256" key="1">
    <source>
        <dbReference type="SAM" id="SignalP"/>
    </source>
</evidence>
<evidence type="ECO:0000313" key="2">
    <source>
        <dbReference type="EMBL" id="PWQ96528.1"/>
    </source>
</evidence>
<dbReference type="AlphaFoldDB" id="A0A317CDC1"/>
<dbReference type="RefSeq" id="WP_109823109.1">
    <property type="nucleotide sequence ID" value="NZ_QGKL01000028.1"/>
</dbReference>
<feature type="signal peptide" evidence="1">
    <location>
        <begin position="1"/>
        <end position="24"/>
    </location>
</feature>
<dbReference type="EMBL" id="QGKL01000028">
    <property type="protein sequence ID" value="PWQ96528.1"/>
    <property type="molecule type" value="Genomic_DNA"/>
</dbReference>
<evidence type="ECO:0000313" key="3">
    <source>
        <dbReference type="Proteomes" id="UP000245506"/>
    </source>
</evidence>